<feature type="non-terminal residue" evidence="1">
    <location>
        <position position="1"/>
    </location>
</feature>
<accession>A0A699UR54</accession>
<sequence length="51" mass="5963">GEDSDLKDLIDQTDLANLNDLFVNPTSEMFTDEQPLDYSFLLRFDVYLDIF</sequence>
<organism evidence="1">
    <name type="scientific">Tanacetum cinerariifolium</name>
    <name type="common">Dalmatian daisy</name>
    <name type="synonym">Chrysanthemum cinerariifolium</name>
    <dbReference type="NCBI Taxonomy" id="118510"/>
    <lineage>
        <taxon>Eukaryota</taxon>
        <taxon>Viridiplantae</taxon>
        <taxon>Streptophyta</taxon>
        <taxon>Embryophyta</taxon>
        <taxon>Tracheophyta</taxon>
        <taxon>Spermatophyta</taxon>
        <taxon>Magnoliopsida</taxon>
        <taxon>eudicotyledons</taxon>
        <taxon>Gunneridae</taxon>
        <taxon>Pentapetalae</taxon>
        <taxon>asterids</taxon>
        <taxon>campanulids</taxon>
        <taxon>Asterales</taxon>
        <taxon>Asteraceae</taxon>
        <taxon>Asteroideae</taxon>
        <taxon>Anthemideae</taxon>
        <taxon>Anthemidinae</taxon>
        <taxon>Tanacetum</taxon>
    </lineage>
</organism>
<gene>
    <name evidence="1" type="ORF">Tci_897781</name>
</gene>
<evidence type="ECO:0000313" key="1">
    <source>
        <dbReference type="EMBL" id="GFD25812.1"/>
    </source>
</evidence>
<proteinExistence type="predicted"/>
<protein>
    <submittedName>
        <fullName evidence="1">Uncharacterized protein</fullName>
    </submittedName>
</protein>
<comment type="caution">
    <text evidence="1">The sequence shown here is derived from an EMBL/GenBank/DDBJ whole genome shotgun (WGS) entry which is preliminary data.</text>
</comment>
<dbReference type="EMBL" id="BKCJ011363545">
    <property type="protein sequence ID" value="GFD25812.1"/>
    <property type="molecule type" value="Genomic_DNA"/>
</dbReference>
<reference evidence="1" key="1">
    <citation type="journal article" date="2019" name="Sci. Rep.">
        <title>Draft genome of Tanacetum cinerariifolium, the natural source of mosquito coil.</title>
        <authorList>
            <person name="Yamashiro T."/>
            <person name="Shiraishi A."/>
            <person name="Satake H."/>
            <person name="Nakayama K."/>
        </authorList>
    </citation>
    <scope>NUCLEOTIDE SEQUENCE</scope>
</reference>
<dbReference type="AlphaFoldDB" id="A0A699UR54"/>
<name>A0A699UR54_TANCI</name>